<name>A0A840F1Z1_9ACTN</name>
<dbReference type="EMBL" id="JACIFP010000001">
    <property type="protein sequence ID" value="MBB4136624.1"/>
    <property type="molecule type" value="Genomic_DNA"/>
</dbReference>
<keyword evidence="2" id="KW-0812">Transmembrane</keyword>
<comment type="caution">
    <text evidence="3">The sequence shown here is derived from an EMBL/GenBank/DDBJ whole genome shotgun (WGS) entry which is preliminary data.</text>
</comment>
<protein>
    <recommendedName>
        <fullName evidence="5">TPM domain-containing protein</fullName>
    </recommendedName>
</protein>
<feature type="transmembrane region" description="Helical" evidence="2">
    <location>
        <begin position="146"/>
        <end position="168"/>
    </location>
</feature>
<dbReference type="RefSeq" id="WP_183371586.1">
    <property type="nucleotide sequence ID" value="NZ_BAABHL010000041.1"/>
</dbReference>
<evidence type="ECO:0008006" key="5">
    <source>
        <dbReference type="Google" id="ProtNLM"/>
    </source>
</evidence>
<dbReference type="AlphaFoldDB" id="A0A840F1Z1"/>
<evidence type="ECO:0000256" key="1">
    <source>
        <dbReference type="SAM" id="MobiDB-lite"/>
    </source>
</evidence>
<keyword evidence="2" id="KW-1133">Transmembrane helix</keyword>
<dbReference type="Proteomes" id="UP000551501">
    <property type="component" value="Unassembled WGS sequence"/>
</dbReference>
<keyword evidence="4" id="KW-1185">Reference proteome</keyword>
<organism evidence="3 4">
    <name type="scientific">Gordonia humi</name>
    <dbReference type="NCBI Taxonomy" id="686429"/>
    <lineage>
        <taxon>Bacteria</taxon>
        <taxon>Bacillati</taxon>
        <taxon>Actinomycetota</taxon>
        <taxon>Actinomycetes</taxon>
        <taxon>Mycobacteriales</taxon>
        <taxon>Gordoniaceae</taxon>
        <taxon>Gordonia</taxon>
    </lineage>
</organism>
<keyword evidence="2" id="KW-0472">Membrane</keyword>
<feature type="compositionally biased region" description="Low complexity" evidence="1">
    <location>
        <begin position="173"/>
        <end position="193"/>
    </location>
</feature>
<sequence length="193" mass="20294">MSPEPVTVTVASPDPVGGRPADAWSKLDMPAIIKDLKATGVSAPADQVPELTKVVKDAEADGHDLYLVVIDESFSPFTVYRDIAHEIQTSTGGTVLVFGPTGLGTSSTDFSRVQIEDATSEMHKGVSIPQQAREIYDKATQPNVDWTLTTIVLIVVVVIGAVVARMLARRPKAAASDDAPPDAGDAGSSPDEV</sequence>
<proteinExistence type="predicted"/>
<accession>A0A840F1Z1</accession>
<dbReference type="InterPro" id="IPR046498">
    <property type="entry name" value="Rv1476-like"/>
</dbReference>
<reference evidence="3 4" key="1">
    <citation type="submission" date="2020-08" db="EMBL/GenBank/DDBJ databases">
        <title>Sequencing the genomes of 1000 actinobacteria strains.</title>
        <authorList>
            <person name="Klenk H.-P."/>
        </authorList>
    </citation>
    <scope>NUCLEOTIDE SEQUENCE [LARGE SCALE GENOMIC DNA]</scope>
    <source>
        <strain evidence="3 4">DSM 45298</strain>
    </source>
</reference>
<evidence type="ECO:0000256" key="2">
    <source>
        <dbReference type="SAM" id="Phobius"/>
    </source>
</evidence>
<gene>
    <name evidence="3" type="ORF">BKA16_003176</name>
</gene>
<evidence type="ECO:0000313" key="4">
    <source>
        <dbReference type="Proteomes" id="UP000551501"/>
    </source>
</evidence>
<feature type="region of interest" description="Disordered" evidence="1">
    <location>
        <begin position="171"/>
        <end position="193"/>
    </location>
</feature>
<dbReference type="Pfam" id="PF20381">
    <property type="entry name" value="Rv1476"/>
    <property type="match status" value="1"/>
</dbReference>
<evidence type="ECO:0000313" key="3">
    <source>
        <dbReference type="EMBL" id="MBB4136624.1"/>
    </source>
</evidence>